<dbReference type="Pfam" id="PF07676">
    <property type="entry name" value="PD40"/>
    <property type="match status" value="1"/>
</dbReference>
<keyword evidence="2" id="KW-1185">Reference proteome</keyword>
<dbReference type="Gene3D" id="2.120.10.30">
    <property type="entry name" value="TolB, C-terminal domain"/>
    <property type="match status" value="1"/>
</dbReference>
<name>A0A1H0V6W3_9MICO</name>
<dbReference type="OrthoDB" id="9808778at2"/>
<accession>A0A1H0V6W3</accession>
<dbReference type="AlphaFoldDB" id="A0A1H0V6W3"/>
<evidence type="ECO:0000313" key="1">
    <source>
        <dbReference type="EMBL" id="SDP73928.1"/>
    </source>
</evidence>
<dbReference type="InterPro" id="IPR011042">
    <property type="entry name" value="6-blade_b-propeller_TolB-like"/>
</dbReference>
<protein>
    <submittedName>
        <fullName evidence="1">WD40-like Beta Propeller Repeat</fullName>
    </submittedName>
</protein>
<sequence>MNQRARVAIFVAVVVLAVAGVFAYAVLRAQAPPPAPPAGAPSVPSASLAQVQGVPHLVYRSTALGPDFGKVAMSTLADPDGPRAVTTDACERVDQRGDTTLCLRSRPGVVLGSSVTAWDRSGRVTYRRNLPGIPSRARLSPDGRLAATTAFVTGDSYLSAGFATRTYLHDLTKGTAVHLEDFALTHQGRRITPVDRNYWGVTFVDDDTFYLTVAFDGTPWLAKGSLARRSVTTVRSGAECPSLSPDGTRVAYKRMQPSGGWRIAVLDLGAGREVLLTETRSVDDQVQWLDADTVLYGLPLTGARGGETDLYAVAADGVGRPRLLVPQAWSASVVR</sequence>
<dbReference type="EMBL" id="LT629711">
    <property type="protein sequence ID" value="SDP73928.1"/>
    <property type="molecule type" value="Genomic_DNA"/>
</dbReference>
<proteinExistence type="predicted"/>
<gene>
    <name evidence="1" type="ORF">SAMN04489867_3692</name>
</gene>
<dbReference type="SUPFAM" id="SSF82171">
    <property type="entry name" value="DPP6 N-terminal domain-like"/>
    <property type="match status" value="1"/>
</dbReference>
<dbReference type="RefSeq" id="WP_091788848.1">
    <property type="nucleotide sequence ID" value="NZ_LT629711.1"/>
</dbReference>
<dbReference type="Proteomes" id="UP000199077">
    <property type="component" value="Chromosome I"/>
</dbReference>
<dbReference type="InterPro" id="IPR011659">
    <property type="entry name" value="WD40"/>
</dbReference>
<organism evidence="1 2">
    <name type="scientific">Pedococcus dokdonensis</name>
    <dbReference type="NCBI Taxonomy" id="443156"/>
    <lineage>
        <taxon>Bacteria</taxon>
        <taxon>Bacillati</taxon>
        <taxon>Actinomycetota</taxon>
        <taxon>Actinomycetes</taxon>
        <taxon>Micrococcales</taxon>
        <taxon>Intrasporangiaceae</taxon>
        <taxon>Pedococcus</taxon>
    </lineage>
</organism>
<reference evidence="2" key="1">
    <citation type="submission" date="2016-10" db="EMBL/GenBank/DDBJ databases">
        <authorList>
            <person name="Varghese N."/>
            <person name="Submissions S."/>
        </authorList>
    </citation>
    <scope>NUCLEOTIDE SEQUENCE [LARGE SCALE GENOMIC DNA]</scope>
    <source>
        <strain evidence="2">DSM 22329</strain>
    </source>
</reference>
<evidence type="ECO:0000313" key="2">
    <source>
        <dbReference type="Proteomes" id="UP000199077"/>
    </source>
</evidence>
<dbReference type="STRING" id="443156.SAMN04489867_3692"/>